<dbReference type="EMBL" id="MN714682">
    <property type="protein sequence ID" value="QNM37827.1"/>
    <property type="molecule type" value="Genomic_RNA"/>
</dbReference>
<evidence type="ECO:0000256" key="7">
    <source>
        <dbReference type="SAM" id="MobiDB-lite"/>
    </source>
</evidence>
<accession>A0A7G9IR95</accession>
<evidence type="ECO:0000256" key="2">
    <source>
        <dbReference type="ARBA" id="ARBA00007446"/>
    </source>
</evidence>
<feature type="region of interest" description="Disordered" evidence="7">
    <location>
        <begin position="39"/>
        <end position="59"/>
    </location>
</feature>
<dbReference type="InterPro" id="IPR000937">
    <property type="entry name" value="Capsid_prot_S-dom_vir"/>
</dbReference>
<feature type="domain" description="Icosahedral viral capsid protein S" evidence="8">
    <location>
        <begin position="35"/>
        <end position="209"/>
    </location>
</feature>
<comment type="similarity">
    <text evidence="2">Belongs to the icosahedral plant coat protein family.</text>
</comment>
<evidence type="ECO:0000256" key="4">
    <source>
        <dbReference type="ARBA" id="ARBA00022561"/>
    </source>
</evidence>
<evidence type="ECO:0000256" key="5">
    <source>
        <dbReference type="ARBA" id="ARBA00022844"/>
    </source>
</evidence>
<dbReference type="Pfam" id="PF00729">
    <property type="entry name" value="Viral_coat"/>
    <property type="match status" value="1"/>
</dbReference>
<protein>
    <recommendedName>
        <fullName evidence="3">Capsid protein</fullName>
    </recommendedName>
</protein>
<dbReference type="GO" id="GO:0039617">
    <property type="term" value="C:T=3 icosahedral viral capsid"/>
    <property type="evidence" value="ECO:0007669"/>
    <property type="project" value="UniProtKB-KW"/>
</dbReference>
<sequence length="212" mass="22897">MPTIKQLATEMAALSLKKGRRRKRKTAANKMVAAVVPGPVAQGSSKRRRKGRGSGSAAADGEMTLSRLELLGEIPTAGKTWKICPSTFGWLSTLCKPFERFVFESLVLEYRPLVGTNAAGAVTIGVSWGDAEVKDRAKIACLSPVVDHAVWTGSTMVLPARLLKSRPWFQVDASQHSDSYPGLVCAAYSTGVAATCGELWVRYKVRFQGTHS</sequence>
<keyword evidence="6" id="KW-1142">T=3 icosahedral capsid protein</keyword>
<dbReference type="SUPFAM" id="SSF88633">
    <property type="entry name" value="Positive stranded ssRNA viruses"/>
    <property type="match status" value="1"/>
</dbReference>
<comment type="subcellular location">
    <subcellularLocation>
        <location evidence="1">Virion</location>
    </subcellularLocation>
</comment>
<evidence type="ECO:0000256" key="3">
    <source>
        <dbReference type="ARBA" id="ARBA00018091"/>
    </source>
</evidence>
<keyword evidence="5" id="KW-0946">Virion</keyword>
<dbReference type="GO" id="GO:0005198">
    <property type="term" value="F:structural molecule activity"/>
    <property type="evidence" value="ECO:0007669"/>
    <property type="project" value="InterPro"/>
</dbReference>
<dbReference type="Gene3D" id="2.60.120.20">
    <property type="match status" value="1"/>
</dbReference>
<evidence type="ECO:0000259" key="8">
    <source>
        <dbReference type="Pfam" id="PF00729"/>
    </source>
</evidence>
<keyword evidence="4" id="KW-0167">Capsid protein</keyword>
<reference evidence="9" key="1">
    <citation type="submission" date="2019-11" db="EMBL/GenBank/DDBJ databases">
        <title>Complexity of the virome associated to tospovirus-transmitting thrips species.</title>
        <authorList>
            <person name="Chiapello M."/>
            <person name="Bosco L."/>
            <person name="Ciuffo M."/>
            <person name="Ottati S."/>
            <person name="Vallino M."/>
            <person name="Salem N."/>
            <person name="Rosa C."/>
            <person name="Tavella L."/>
            <person name="Turina M."/>
        </authorList>
    </citation>
    <scope>NUCLEOTIDE SEQUENCE</scope>
    <source>
        <strain evidence="9">ThassRNAV19</strain>
    </source>
</reference>
<proteinExistence type="inferred from homology"/>
<organism evidence="9">
    <name type="scientific">Thrips tabaci associated luteo-like virus 1</name>
    <dbReference type="NCBI Taxonomy" id="2767218"/>
    <lineage>
        <taxon>Viruses</taxon>
        <taxon>Riboviria</taxon>
        <taxon>Orthornavirae</taxon>
        <taxon>Kitrinoviricota</taxon>
        <taxon>Tolucaviricetes</taxon>
        <taxon>Tolivirales</taxon>
    </lineage>
</organism>
<dbReference type="InterPro" id="IPR029053">
    <property type="entry name" value="Viral_coat"/>
</dbReference>
<name>A0A7G9IR95_9LUTE</name>
<evidence type="ECO:0000256" key="6">
    <source>
        <dbReference type="ARBA" id="ARBA00023060"/>
    </source>
</evidence>
<evidence type="ECO:0000313" key="9">
    <source>
        <dbReference type="EMBL" id="QNM37827.1"/>
    </source>
</evidence>
<evidence type="ECO:0000256" key="1">
    <source>
        <dbReference type="ARBA" id="ARBA00004328"/>
    </source>
</evidence>